<dbReference type="GO" id="GO:0002098">
    <property type="term" value="P:tRNA wobble uridine modification"/>
    <property type="evidence" value="ECO:0007669"/>
    <property type="project" value="TreeGrafter"/>
</dbReference>
<dbReference type="InterPro" id="IPR006076">
    <property type="entry name" value="FAD-dep_OxRdtase"/>
</dbReference>
<dbReference type="Gene3D" id="3.40.50.150">
    <property type="entry name" value="Vaccinia Virus protein VP39"/>
    <property type="match status" value="1"/>
</dbReference>
<feature type="domain" description="FAD dependent oxidoreductase" evidence="11">
    <location>
        <begin position="257"/>
        <end position="644"/>
    </location>
</feature>
<comment type="cofactor">
    <cofactor evidence="10">
        <name>FAD</name>
        <dbReference type="ChEBI" id="CHEBI:57692"/>
    </cofactor>
</comment>
<dbReference type="Pfam" id="PF05430">
    <property type="entry name" value="Methyltransf_30"/>
    <property type="match status" value="1"/>
</dbReference>
<evidence type="ECO:0000313" key="13">
    <source>
        <dbReference type="EMBL" id="PWK37126.1"/>
    </source>
</evidence>
<keyword evidence="1 10" id="KW-0963">Cytoplasm</keyword>
<dbReference type="EC" id="1.5.-.-" evidence="10"/>
<dbReference type="HAMAP" id="MF_01102">
    <property type="entry name" value="MnmC"/>
    <property type="match status" value="1"/>
</dbReference>
<reference evidence="13 14" key="1">
    <citation type="submission" date="2018-05" db="EMBL/GenBank/DDBJ databases">
        <title>Genomic Encyclopedia of Type Strains, Phase IV (KMG-V): Genome sequencing to study the core and pangenomes of soil and plant-associated prokaryotes.</title>
        <authorList>
            <person name="Whitman W."/>
        </authorList>
    </citation>
    <scope>NUCLEOTIDE SEQUENCE [LARGE SCALE GENOMIC DNA]</scope>
    <source>
        <strain evidence="13 14">SLV-132</strain>
    </source>
</reference>
<comment type="subcellular location">
    <subcellularLocation>
        <location evidence="10">Cytoplasm</location>
    </subcellularLocation>
</comment>
<dbReference type="SUPFAM" id="SSF54373">
    <property type="entry name" value="FAD-linked reductases, C-terminal domain"/>
    <property type="match status" value="1"/>
</dbReference>
<evidence type="ECO:0000259" key="12">
    <source>
        <dbReference type="Pfam" id="PF05430"/>
    </source>
</evidence>
<comment type="function">
    <text evidence="10">Catalyzes the last two steps in the biosynthesis of 5-methylaminomethyl-2-thiouridine (mnm(5)s(2)U) at the wobble position (U34) in tRNA. Catalyzes the FAD-dependent demodification of cmnm(5)s(2)U34 to nm(5)s(2)U34, followed by the transfer of a methyl group from S-adenosyl-L-methionine to nm(5)s(2)U34, to form mnm(5)s(2)U34.</text>
</comment>
<evidence type="ECO:0000256" key="10">
    <source>
        <dbReference type="HAMAP-Rule" id="MF_01102"/>
    </source>
</evidence>
<dbReference type="InterPro" id="IPR023032">
    <property type="entry name" value="tRNA_MAMT_biosynth_bifunc_MnmC"/>
</dbReference>
<evidence type="ECO:0000256" key="9">
    <source>
        <dbReference type="ARBA" id="ARBA00023268"/>
    </source>
</evidence>
<evidence type="ECO:0000256" key="7">
    <source>
        <dbReference type="ARBA" id="ARBA00022827"/>
    </source>
</evidence>
<keyword evidence="4 10" id="KW-0808">Transferase</keyword>
<dbReference type="InterPro" id="IPR047785">
    <property type="entry name" value="tRNA_MNMC2"/>
</dbReference>
<evidence type="ECO:0000256" key="2">
    <source>
        <dbReference type="ARBA" id="ARBA00022603"/>
    </source>
</evidence>
<feature type="region of interest" description="tRNA (mnm(5)s(2)U34)-methyltransferase" evidence="10">
    <location>
        <begin position="1"/>
        <end position="236"/>
    </location>
</feature>
<evidence type="ECO:0000256" key="5">
    <source>
        <dbReference type="ARBA" id="ARBA00022691"/>
    </source>
</evidence>
<keyword evidence="6 10" id="KW-0819">tRNA processing</keyword>
<dbReference type="InterPro" id="IPR029063">
    <property type="entry name" value="SAM-dependent_MTases_sf"/>
</dbReference>
<keyword evidence="2 10" id="KW-0489">Methyltransferase</keyword>
<keyword evidence="14" id="KW-1185">Reference proteome</keyword>
<evidence type="ECO:0000259" key="11">
    <source>
        <dbReference type="Pfam" id="PF01266"/>
    </source>
</evidence>
<evidence type="ECO:0000256" key="8">
    <source>
        <dbReference type="ARBA" id="ARBA00023002"/>
    </source>
</evidence>
<dbReference type="NCBIfam" id="TIGR03197">
    <property type="entry name" value="MnmC_Cterm"/>
    <property type="match status" value="1"/>
</dbReference>
<dbReference type="GO" id="GO:0032259">
    <property type="term" value="P:methylation"/>
    <property type="evidence" value="ECO:0007669"/>
    <property type="project" value="UniProtKB-KW"/>
</dbReference>
<dbReference type="InterPro" id="IPR008471">
    <property type="entry name" value="MnmC-like_methylTransf"/>
</dbReference>
<dbReference type="InterPro" id="IPR017610">
    <property type="entry name" value="tRNA_S-uridine_synth_MnmC_C"/>
</dbReference>
<dbReference type="Gene3D" id="3.50.50.60">
    <property type="entry name" value="FAD/NAD(P)-binding domain"/>
    <property type="match status" value="1"/>
</dbReference>
<dbReference type="NCBIfam" id="NF033855">
    <property type="entry name" value="tRNA_MNMC2"/>
    <property type="match status" value="1"/>
</dbReference>
<dbReference type="Pfam" id="PF01266">
    <property type="entry name" value="DAO"/>
    <property type="match status" value="1"/>
</dbReference>
<organism evidence="13 14">
    <name type="scientific">Cupriavidus plantarum</name>
    <dbReference type="NCBI Taxonomy" id="942865"/>
    <lineage>
        <taxon>Bacteria</taxon>
        <taxon>Pseudomonadati</taxon>
        <taxon>Pseudomonadota</taxon>
        <taxon>Betaproteobacteria</taxon>
        <taxon>Burkholderiales</taxon>
        <taxon>Burkholderiaceae</taxon>
        <taxon>Cupriavidus</taxon>
    </lineage>
</organism>
<name>A0A316EY27_9BURK</name>
<dbReference type="RefSeq" id="WP_109580886.1">
    <property type="nucleotide sequence ID" value="NZ_QGGT01000001.1"/>
</dbReference>
<evidence type="ECO:0000256" key="4">
    <source>
        <dbReference type="ARBA" id="ARBA00022679"/>
    </source>
</evidence>
<evidence type="ECO:0000256" key="3">
    <source>
        <dbReference type="ARBA" id="ARBA00022630"/>
    </source>
</evidence>
<gene>
    <name evidence="10" type="primary">mnmC</name>
    <name evidence="13" type="ORF">C7419_1011006</name>
</gene>
<comment type="caution">
    <text evidence="13">The sequence shown here is derived from an EMBL/GenBank/DDBJ whole genome shotgun (WGS) entry which is preliminary data.</text>
</comment>
<dbReference type="GO" id="GO:0004808">
    <property type="term" value="F:tRNA (5-methylaminomethyl-2-thiouridylate)(34)-methyltransferase activity"/>
    <property type="evidence" value="ECO:0007669"/>
    <property type="project" value="UniProtKB-EC"/>
</dbReference>
<proteinExistence type="inferred from homology"/>
<evidence type="ECO:0000256" key="1">
    <source>
        <dbReference type="ARBA" id="ARBA00022490"/>
    </source>
</evidence>
<comment type="catalytic activity">
    <reaction evidence="10">
        <text>5-aminomethyl-2-thiouridine(34) in tRNA + S-adenosyl-L-methionine = 5-methylaminomethyl-2-thiouridine(34) in tRNA + S-adenosyl-L-homocysteine + H(+)</text>
        <dbReference type="Rhea" id="RHEA:19569"/>
        <dbReference type="Rhea" id="RHEA-COMP:10195"/>
        <dbReference type="Rhea" id="RHEA-COMP:10197"/>
        <dbReference type="ChEBI" id="CHEBI:15378"/>
        <dbReference type="ChEBI" id="CHEBI:57856"/>
        <dbReference type="ChEBI" id="CHEBI:59789"/>
        <dbReference type="ChEBI" id="CHEBI:74454"/>
        <dbReference type="ChEBI" id="CHEBI:74455"/>
        <dbReference type="EC" id="2.1.1.61"/>
    </reaction>
</comment>
<evidence type="ECO:0000256" key="6">
    <source>
        <dbReference type="ARBA" id="ARBA00022694"/>
    </source>
</evidence>
<accession>A0A316EY27</accession>
<keyword evidence="7 10" id="KW-0274">FAD</keyword>
<dbReference type="NCBIfam" id="NF002481">
    <property type="entry name" value="PRK01747.1-2"/>
    <property type="match status" value="1"/>
</dbReference>
<dbReference type="GO" id="GO:0050660">
    <property type="term" value="F:flavin adenine dinucleotide binding"/>
    <property type="evidence" value="ECO:0007669"/>
    <property type="project" value="UniProtKB-UniRule"/>
</dbReference>
<dbReference type="GO" id="GO:0016645">
    <property type="term" value="F:oxidoreductase activity, acting on the CH-NH group of donors"/>
    <property type="evidence" value="ECO:0007669"/>
    <property type="project" value="InterPro"/>
</dbReference>
<keyword evidence="3 10" id="KW-0285">Flavoprotein</keyword>
<dbReference type="Gene3D" id="3.30.9.10">
    <property type="entry name" value="D-Amino Acid Oxidase, subunit A, domain 2"/>
    <property type="match status" value="1"/>
</dbReference>
<dbReference type="PANTHER" id="PTHR13847">
    <property type="entry name" value="SARCOSINE DEHYDROGENASE-RELATED"/>
    <property type="match status" value="1"/>
</dbReference>
<dbReference type="InterPro" id="IPR036188">
    <property type="entry name" value="FAD/NAD-bd_sf"/>
</dbReference>
<feature type="region of interest" description="FAD-dependent cmnm(5)s(2)U34 oxidoreductase" evidence="10">
    <location>
        <begin position="260"/>
        <end position="683"/>
    </location>
</feature>
<comment type="similarity">
    <text evidence="10">In the C-terminal section; belongs to the DAO family.</text>
</comment>
<dbReference type="PANTHER" id="PTHR13847:SF283">
    <property type="entry name" value="TRNA 5-METHYLAMINOMETHYL-2-THIOURIDINE BIOSYNTHESIS BIFUNCTIONAL PROTEIN MNMC"/>
    <property type="match status" value="1"/>
</dbReference>
<evidence type="ECO:0000313" key="14">
    <source>
        <dbReference type="Proteomes" id="UP000245754"/>
    </source>
</evidence>
<sequence length="683" mass="72540">MPRALEPAEPIVDGDGTPYSPRYGDVYHSSRGGLAQARHVFLGGNGLPERWRGRRQFVIVETGFGQGLNFLATWQAWRDDPQRCGHLHFVSIEKHPFTRDGLRQLHAGLGALLPLATLLQDAWPDMLPGLHRLEFPHAPGGSVTLTLAFGDAEALLPRLAVGADAFYLDGFSPSRNGDMWSEAVFRGLSRLARAEATLATYTAAGFVRRGLQAVGFDVRKVPGFGGKRDMTVARFAPAWKTRRHAPPVAASWPERHAVVIGAGLAGCAVTERLAARGWRVTLVDRHAGPARQTSAHRAAAMHAHISSDDSLLSRLSRAGNLHALRAWRALAAAGHDVGWHGCGVLQLGEDEAENAAQRAALAALGFPESFVRWMSAGEAADAHGAAVPRGGLWFGQGGWVAPPDICAAQLAHAGPAVTARFGCEVASIARVPAAPAGAEGAEGTDDWWQVLAADGSVIATAPVLVLANAYEAARLLPSPYRELRRVRGQLTDLPPAAVDALGTWPDCVVTGNGYLLPRAEDGSARVGSSYDPDEGPLVARPEVHADNLARLAALLPTLSQNRAGAPGTLDPRTLEGYVGVRTVTHNRLPMIGRLPDEARALEHAHALRGAHLRDLPRLPGLYASLAFGSRGLTWAAMAAELVASQIEGEPLPVESDLADAVDPARLLLRALRHGRRAADSASG</sequence>
<feature type="domain" description="MnmC-like methyltransferase" evidence="12">
    <location>
        <begin position="116"/>
        <end position="233"/>
    </location>
</feature>
<dbReference type="AlphaFoldDB" id="A0A316EY27"/>
<protein>
    <recommendedName>
        <fullName evidence="10">tRNA 5-methylaminomethyl-2-thiouridine biosynthesis bifunctional protein MnmC</fullName>
        <shortName evidence="10">tRNA mnm(5)s(2)U biosynthesis bifunctional protein</shortName>
    </recommendedName>
    <domain>
        <recommendedName>
            <fullName evidence="10">tRNA (mnm(5)s(2)U34)-methyltransferase</fullName>
            <ecNumber evidence="10">2.1.1.61</ecNumber>
        </recommendedName>
    </domain>
    <domain>
        <recommendedName>
            <fullName evidence="10">FAD-dependent cmnm(5)s(2)U34 oxidoreductase</fullName>
            <ecNumber evidence="10">1.5.-.-</ecNumber>
        </recommendedName>
    </domain>
</protein>
<dbReference type="Proteomes" id="UP000245754">
    <property type="component" value="Unassembled WGS sequence"/>
</dbReference>
<keyword evidence="8 10" id="KW-0560">Oxidoreductase</keyword>
<dbReference type="EMBL" id="QGGT01000001">
    <property type="protein sequence ID" value="PWK37126.1"/>
    <property type="molecule type" value="Genomic_DNA"/>
</dbReference>
<dbReference type="GO" id="GO:0005737">
    <property type="term" value="C:cytoplasm"/>
    <property type="evidence" value="ECO:0007669"/>
    <property type="project" value="UniProtKB-SubCell"/>
</dbReference>
<keyword evidence="9 10" id="KW-0511">Multifunctional enzyme</keyword>
<dbReference type="EC" id="2.1.1.61" evidence="10"/>
<dbReference type="NCBIfam" id="NF002483">
    <property type="entry name" value="PRK01747.1-4"/>
    <property type="match status" value="1"/>
</dbReference>
<dbReference type="SUPFAM" id="SSF51905">
    <property type="entry name" value="FAD/NAD(P)-binding domain"/>
    <property type="match status" value="1"/>
</dbReference>
<keyword evidence="5 10" id="KW-0949">S-adenosyl-L-methionine</keyword>
<comment type="similarity">
    <text evidence="10">In the N-terminal section; belongs to the methyltransferase superfamily. tRNA (mnm(5)s(2)U34)-methyltransferase family.</text>
</comment>